<dbReference type="Proteomes" id="UP000799441">
    <property type="component" value="Unassembled WGS sequence"/>
</dbReference>
<reference evidence="1" key="1">
    <citation type="journal article" date="2020" name="Stud. Mycol.">
        <title>101 Dothideomycetes genomes: a test case for predicting lifestyles and emergence of pathogens.</title>
        <authorList>
            <person name="Haridas S."/>
            <person name="Albert R."/>
            <person name="Binder M."/>
            <person name="Bloem J."/>
            <person name="Labutti K."/>
            <person name="Salamov A."/>
            <person name="Andreopoulos B."/>
            <person name="Baker S."/>
            <person name="Barry K."/>
            <person name="Bills G."/>
            <person name="Bluhm B."/>
            <person name="Cannon C."/>
            <person name="Castanera R."/>
            <person name="Culley D."/>
            <person name="Daum C."/>
            <person name="Ezra D."/>
            <person name="Gonzalez J."/>
            <person name="Henrissat B."/>
            <person name="Kuo A."/>
            <person name="Liang C."/>
            <person name="Lipzen A."/>
            <person name="Lutzoni F."/>
            <person name="Magnuson J."/>
            <person name="Mondo S."/>
            <person name="Nolan M."/>
            <person name="Ohm R."/>
            <person name="Pangilinan J."/>
            <person name="Park H.-J."/>
            <person name="Ramirez L."/>
            <person name="Alfaro M."/>
            <person name="Sun H."/>
            <person name="Tritt A."/>
            <person name="Yoshinaga Y."/>
            <person name="Zwiers L.-H."/>
            <person name="Turgeon B."/>
            <person name="Goodwin S."/>
            <person name="Spatafora J."/>
            <person name="Crous P."/>
            <person name="Grigoriev I."/>
        </authorList>
    </citation>
    <scope>NUCLEOTIDE SEQUENCE</scope>
    <source>
        <strain evidence="1">CBS 116435</strain>
    </source>
</reference>
<keyword evidence="2" id="KW-1185">Reference proteome</keyword>
<gene>
    <name evidence="1" type="ORF">K431DRAFT_304797</name>
</gene>
<accession>A0A9P4Q4T9</accession>
<dbReference type="AlphaFoldDB" id="A0A9P4Q4T9"/>
<evidence type="ECO:0000313" key="2">
    <source>
        <dbReference type="Proteomes" id="UP000799441"/>
    </source>
</evidence>
<comment type="caution">
    <text evidence="1">The sequence shown here is derived from an EMBL/GenBank/DDBJ whole genome shotgun (WGS) entry which is preliminary data.</text>
</comment>
<proteinExistence type="predicted"/>
<name>A0A9P4Q4T9_9PEZI</name>
<dbReference type="EMBL" id="MU003806">
    <property type="protein sequence ID" value="KAF2719814.1"/>
    <property type="molecule type" value="Genomic_DNA"/>
</dbReference>
<sequence length="253" mass="28135">MVFVSIFLLEEEVEEVDAGLLDSESVFLEDEDWGVGVDNFSLLLEVISWLEDDVDEIVAGLLKVFSDFFEDDDDNDGDDVGGGCGGPCLLLEVSTFLVEEICDELATDLLVMISIFFVDDDDEENSAGLLDEVSIFFDVLVEDFEGDGEPGLLEVECEEDESEVGKVDELFFVSVRDDEMGTVSVTVVKDVEDRDDNGEVEEEEKEEGEAVLLDNDCVFSVLNVDNEDEEDEDVDSLEEDSVFLVVLDVECKY</sequence>
<protein>
    <submittedName>
        <fullName evidence="1">Uncharacterized protein</fullName>
    </submittedName>
</protein>
<organism evidence="1 2">
    <name type="scientific">Polychaeton citri CBS 116435</name>
    <dbReference type="NCBI Taxonomy" id="1314669"/>
    <lineage>
        <taxon>Eukaryota</taxon>
        <taxon>Fungi</taxon>
        <taxon>Dikarya</taxon>
        <taxon>Ascomycota</taxon>
        <taxon>Pezizomycotina</taxon>
        <taxon>Dothideomycetes</taxon>
        <taxon>Dothideomycetidae</taxon>
        <taxon>Capnodiales</taxon>
        <taxon>Capnodiaceae</taxon>
        <taxon>Polychaeton</taxon>
    </lineage>
</organism>
<evidence type="ECO:0000313" key="1">
    <source>
        <dbReference type="EMBL" id="KAF2719814.1"/>
    </source>
</evidence>